<reference evidence="1" key="1">
    <citation type="journal article" date="2020" name="Stud. Mycol.">
        <title>101 Dothideomycetes genomes: a test case for predicting lifestyles and emergence of pathogens.</title>
        <authorList>
            <person name="Haridas S."/>
            <person name="Albert R."/>
            <person name="Binder M."/>
            <person name="Bloem J."/>
            <person name="Labutti K."/>
            <person name="Salamov A."/>
            <person name="Andreopoulos B."/>
            <person name="Baker S."/>
            <person name="Barry K."/>
            <person name="Bills G."/>
            <person name="Bluhm B."/>
            <person name="Cannon C."/>
            <person name="Castanera R."/>
            <person name="Culley D."/>
            <person name="Daum C."/>
            <person name="Ezra D."/>
            <person name="Gonzalez J."/>
            <person name="Henrissat B."/>
            <person name="Kuo A."/>
            <person name="Liang C."/>
            <person name="Lipzen A."/>
            <person name="Lutzoni F."/>
            <person name="Magnuson J."/>
            <person name="Mondo S."/>
            <person name="Nolan M."/>
            <person name="Ohm R."/>
            <person name="Pangilinan J."/>
            <person name="Park H.-J."/>
            <person name="Ramirez L."/>
            <person name="Alfaro M."/>
            <person name="Sun H."/>
            <person name="Tritt A."/>
            <person name="Yoshinaga Y."/>
            <person name="Zwiers L.-H."/>
            <person name="Turgeon B."/>
            <person name="Goodwin S."/>
            <person name="Spatafora J."/>
            <person name="Crous P."/>
            <person name="Grigoriev I."/>
        </authorList>
    </citation>
    <scope>NUCLEOTIDE SEQUENCE</scope>
    <source>
        <strain evidence="1">ATCC 200398</strain>
    </source>
</reference>
<evidence type="ECO:0000313" key="2">
    <source>
        <dbReference type="Proteomes" id="UP000799755"/>
    </source>
</evidence>
<keyword evidence="2" id="KW-1185">Reference proteome</keyword>
<accession>A0ACB6QNV1</accession>
<gene>
    <name evidence="1" type="ORF">BDR25DRAFT_357515</name>
</gene>
<evidence type="ECO:0000313" key="1">
    <source>
        <dbReference type="EMBL" id="KAF2468586.1"/>
    </source>
</evidence>
<name>A0ACB6QNV1_9PLEO</name>
<dbReference type="Proteomes" id="UP000799755">
    <property type="component" value="Unassembled WGS sequence"/>
</dbReference>
<organism evidence="1 2">
    <name type="scientific">Lindgomyces ingoldianus</name>
    <dbReference type="NCBI Taxonomy" id="673940"/>
    <lineage>
        <taxon>Eukaryota</taxon>
        <taxon>Fungi</taxon>
        <taxon>Dikarya</taxon>
        <taxon>Ascomycota</taxon>
        <taxon>Pezizomycotina</taxon>
        <taxon>Dothideomycetes</taxon>
        <taxon>Pleosporomycetidae</taxon>
        <taxon>Pleosporales</taxon>
        <taxon>Lindgomycetaceae</taxon>
        <taxon>Lindgomyces</taxon>
    </lineage>
</organism>
<sequence>MARARGIHPVSWTNQDRIQKATGLILEHGIHDTSIGVNKQGQFAAYLRGTWGLTVLPKRRHIVNEQLQLQVRICPYIRVSSDVNFIMEIKGIEISSTVLSIFCGPHISTSGESTTGDQNDDCSRISRTQPVCELGVEKPHGISRNGLQAQHLACSELGVLHCYCLSLYPEASSIRILIQKEASIHAAIRTYNSSEGILGAWFVIQQDDEVKSTSQAISSSQTTLSSTTIYIFLLERLVANRAFRDSQFRGVGFESPGYFEMSN</sequence>
<comment type="caution">
    <text evidence="1">The sequence shown here is derived from an EMBL/GenBank/DDBJ whole genome shotgun (WGS) entry which is preliminary data.</text>
</comment>
<proteinExistence type="predicted"/>
<protein>
    <submittedName>
        <fullName evidence="1">Uncharacterized protein</fullName>
    </submittedName>
</protein>
<dbReference type="EMBL" id="MU003515">
    <property type="protein sequence ID" value="KAF2468586.1"/>
    <property type="molecule type" value="Genomic_DNA"/>
</dbReference>